<dbReference type="PROSITE" id="PS50280">
    <property type="entry name" value="SET"/>
    <property type="match status" value="1"/>
</dbReference>
<dbReference type="Gene3D" id="2.170.270.10">
    <property type="entry name" value="SET domain"/>
    <property type="match status" value="1"/>
</dbReference>
<dbReference type="Pfam" id="PF00856">
    <property type="entry name" value="SET"/>
    <property type="match status" value="1"/>
</dbReference>
<evidence type="ECO:0000313" key="4">
    <source>
        <dbReference type="Proteomes" id="UP000070501"/>
    </source>
</evidence>
<keyword evidence="4" id="KW-1185">Reference proteome</keyword>
<proteinExistence type="predicted"/>
<dbReference type="AlphaFoldDB" id="A0A136JGH4"/>
<dbReference type="SMART" id="SM00317">
    <property type="entry name" value="SET"/>
    <property type="match status" value="1"/>
</dbReference>
<protein>
    <recommendedName>
        <fullName evidence="2">SET domain-containing protein</fullName>
    </recommendedName>
</protein>
<name>A0A136JGH4_9PEZI</name>
<dbReference type="STRING" id="196109.A0A136JGH4"/>
<accession>A0A136JGH4</accession>
<sequence>MIEVRRAGAKGLGVFATRRITRGSRLLAEPPLLTITSAHRDVLKAASSLSNDKLAMLLQLSTNDTPRAQRTSLALSLWPTLSSLLSRARDAQTSLHQNRRILNIFYNNNFALGDASGTRALFPTVARLNHACVPSAQGNFNTALRAFTIHALRDIPADEEVTISYLHDEMALHGARQATLQDGYGFACACPVCIGETRAGSAVRRAAHRILLERYHSTAARNGQQPQQLLLLDMARQLIHNYEAEGLVGGRETASLYSLAASHAVSVDDKVLAEQLGRRALELERDAVGEDSQFFDAARLALERMDFTTHGKPGEVAEKESEELSYAPWT</sequence>
<dbReference type="InParanoid" id="A0A136JGH4"/>
<gene>
    <name evidence="3" type="ORF">Micbo1qcDRAFT_31731</name>
</gene>
<evidence type="ECO:0000256" key="1">
    <source>
        <dbReference type="SAM" id="MobiDB-lite"/>
    </source>
</evidence>
<dbReference type="InterPro" id="IPR001214">
    <property type="entry name" value="SET_dom"/>
</dbReference>
<dbReference type="EMBL" id="KQ964246">
    <property type="protein sequence ID" value="KXJ96253.1"/>
    <property type="molecule type" value="Genomic_DNA"/>
</dbReference>
<dbReference type="InterPro" id="IPR046341">
    <property type="entry name" value="SET_dom_sf"/>
</dbReference>
<dbReference type="PANTHER" id="PTHR47332:SF4">
    <property type="entry name" value="SET DOMAIN-CONTAINING PROTEIN 5"/>
    <property type="match status" value="1"/>
</dbReference>
<dbReference type="CDD" id="cd20071">
    <property type="entry name" value="SET_SMYD"/>
    <property type="match status" value="1"/>
</dbReference>
<reference evidence="4" key="1">
    <citation type="submission" date="2016-02" db="EMBL/GenBank/DDBJ databases">
        <title>Draft genome sequence of Microdochium bolleyi, a fungal endophyte of beachgrass.</title>
        <authorList>
            <consortium name="DOE Joint Genome Institute"/>
            <person name="David A.S."/>
            <person name="May G."/>
            <person name="Haridas S."/>
            <person name="Lim J."/>
            <person name="Wang M."/>
            <person name="Labutti K."/>
            <person name="Lipzen A."/>
            <person name="Barry K."/>
            <person name="Grigoriev I.V."/>
        </authorList>
    </citation>
    <scope>NUCLEOTIDE SEQUENCE [LARGE SCALE GENOMIC DNA]</scope>
    <source>
        <strain evidence="4">J235TASD1</strain>
    </source>
</reference>
<evidence type="ECO:0000313" key="3">
    <source>
        <dbReference type="EMBL" id="KXJ96253.1"/>
    </source>
</evidence>
<dbReference type="InterPro" id="IPR011990">
    <property type="entry name" value="TPR-like_helical_dom_sf"/>
</dbReference>
<feature type="domain" description="SET" evidence="2">
    <location>
        <begin position="1"/>
        <end position="166"/>
    </location>
</feature>
<dbReference type="SUPFAM" id="SSF82199">
    <property type="entry name" value="SET domain"/>
    <property type="match status" value="1"/>
</dbReference>
<dbReference type="InterPro" id="IPR053185">
    <property type="entry name" value="SET_domain_protein"/>
</dbReference>
<dbReference type="PANTHER" id="PTHR47332">
    <property type="entry name" value="SET DOMAIN-CONTAINING PROTEIN 5"/>
    <property type="match status" value="1"/>
</dbReference>
<organism evidence="3 4">
    <name type="scientific">Microdochium bolleyi</name>
    <dbReference type="NCBI Taxonomy" id="196109"/>
    <lineage>
        <taxon>Eukaryota</taxon>
        <taxon>Fungi</taxon>
        <taxon>Dikarya</taxon>
        <taxon>Ascomycota</taxon>
        <taxon>Pezizomycotina</taxon>
        <taxon>Sordariomycetes</taxon>
        <taxon>Xylariomycetidae</taxon>
        <taxon>Xylariales</taxon>
        <taxon>Microdochiaceae</taxon>
        <taxon>Microdochium</taxon>
    </lineage>
</organism>
<dbReference type="Gene3D" id="1.25.40.10">
    <property type="entry name" value="Tetratricopeptide repeat domain"/>
    <property type="match status" value="1"/>
</dbReference>
<dbReference type="Proteomes" id="UP000070501">
    <property type="component" value="Unassembled WGS sequence"/>
</dbReference>
<dbReference type="OrthoDB" id="265717at2759"/>
<feature type="region of interest" description="Disordered" evidence="1">
    <location>
        <begin position="311"/>
        <end position="330"/>
    </location>
</feature>
<evidence type="ECO:0000259" key="2">
    <source>
        <dbReference type="PROSITE" id="PS50280"/>
    </source>
</evidence>